<name>A0ABY8FX60_9SPHN</name>
<dbReference type="EMBL" id="CP121106">
    <property type="protein sequence ID" value="WFL78573.1"/>
    <property type="molecule type" value="Genomic_DNA"/>
</dbReference>
<evidence type="ECO:0000313" key="2">
    <source>
        <dbReference type="Proteomes" id="UP001215827"/>
    </source>
</evidence>
<dbReference type="RefSeq" id="WP_278017263.1">
    <property type="nucleotide sequence ID" value="NZ_CP121106.1"/>
</dbReference>
<organism evidence="1 2">
    <name type="scientific">Altererythrobacter arenosus</name>
    <dbReference type="NCBI Taxonomy" id="3032592"/>
    <lineage>
        <taxon>Bacteria</taxon>
        <taxon>Pseudomonadati</taxon>
        <taxon>Pseudomonadota</taxon>
        <taxon>Alphaproteobacteria</taxon>
        <taxon>Sphingomonadales</taxon>
        <taxon>Erythrobacteraceae</taxon>
        <taxon>Altererythrobacter</taxon>
    </lineage>
</organism>
<proteinExistence type="predicted"/>
<dbReference type="Pfam" id="PF13481">
    <property type="entry name" value="AAA_25"/>
    <property type="match status" value="1"/>
</dbReference>
<reference evidence="1 2" key="1">
    <citation type="submission" date="2023-03" db="EMBL/GenBank/DDBJ databases">
        <title>Altererythrobacter sp. CAU 1644 isolated from sand.</title>
        <authorList>
            <person name="Kim W."/>
        </authorList>
    </citation>
    <scope>NUCLEOTIDE SEQUENCE [LARGE SCALE GENOMIC DNA]</scope>
    <source>
        <strain evidence="1 2">CAU 1644</strain>
    </source>
</reference>
<dbReference type="SUPFAM" id="SSF52540">
    <property type="entry name" value="P-loop containing nucleoside triphosphate hydrolases"/>
    <property type="match status" value="1"/>
</dbReference>
<protein>
    <submittedName>
        <fullName evidence="1">AAA family ATPase</fullName>
    </submittedName>
</protein>
<dbReference type="InterPro" id="IPR027417">
    <property type="entry name" value="P-loop_NTPase"/>
</dbReference>
<dbReference type="Proteomes" id="UP001215827">
    <property type="component" value="Chromosome"/>
</dbReference>
<sequence length="376" mass="41241">MMSSQPMDLAELALDEAGSRIAAASIKTLDLAALAHVEPTPKQFIVPKFAPAGEVTLFTGPGGAGKSLLAQQLATSVAAGVSTLGLELRQSPALYLTCEDDADELHWRQKHICKMLGVRMESLAEKLHLSSLRGNLNNALGMDGKGDEFELTPAYTRLTEKVRQAGAKFVALDNIAHLFVGNENDRGSVTRFVNALNRLAGETGAAVVLLGHPNKTGDTYSGSTAWLNAVRSQFTLNHDLQTNMRTLTIGKANYAQMGDSIRLAWLDWAFIHEDELPPDTARSIEETARARTEDMAFMRCLAACTERRRNVSHQPGSNYAPKIFAAMTEAQGIKKSAFESAMERLLYRAEIELDVELWKGSNRHFKRGIQATDRNR</sequence>
<evidence type="ECO:0000313" key="1">
    <source>
        <dbReference type="EMBL" id="WFL78573.1"/>
    </source>
</evidence>
<gene>
    <name evidence="1" type="ORF">P7228_05775</name>
</gene>
<keyword evidence="2" id="KW-1185">Reference proteome</keyword>
<accession>A0ABY8FX60</accession>
<dbReference type="Gene3D" id="3.40.50.300">
    <property type="entry name" value="P-loop containing nucleotide triphosphate hydrolases"/>
    <property type="match status" value="1"/>
</dbReference>